<dbReference type="RefSeq" id="XP_033393728.1">
    <property type="nucleotide sequence ID" value="XM_033547337.1"/>
</dbReference>
<name>A0A6A6B431_9PEZI</name>
<dbReference type="AlphaFoldDB" id="A0A6A6B431"/>
<dbReference type="InterPro" id="IPR038883">
    <property type="entry name" value="AN11006-like"/>
</dbReference>
<dbReference type="Proteomes" id="UP000799438">
    <property type="component" value="Unassembled WGS sequence"/>
</dbReference>
<proteinExistence type="predicted"/>
<dbReference type="Pfam" id="PF24864">
    <property type="entry name" value="DUF7730"/>
    <property type="match status" value="1"/>
</dbReference>
<evidence type="ECO:0000313" key="4">
    <source>
        <dbReference type="Proteomes" id="UP000799438"/>
    </source>
</evidence>
<feature type="region of interest" description="Disordered" evidence="1">
    <location>
        <begin position="1"/>
        <end position="33"/>
    </location>
</feature>
<gene>
    <name evidence="3" type="ORF">K452DRAFT_93867</name>
</gene>
<dbReference type="InterPro" id="IPR056632">
    <property type="entry name" value="DUF7730"/>
</dbReference>
<evidence type="ECO:0000313" key="3">
    <source>
        <dbReference type="EMBL" id="KAF2138015.1"/>
    </source>
</evidence>
<protein>
    <recommendedName>
        <fullName evidence="2">DUF7730 domain-containing protein</fullName>
    </recommendedName>
</protein>
<keyword evidence="4" id="KW-1185">Reference proteome</keyword>
<dbReference type="OrthoDB" id="3801532at2759"/>
<organism evidence="3 4">
    <name type="scientific">Aplosporella prunicola CBS 121167</name>
    <dbReference type="NCBI Taxonomy" id="1176127"/>
    <lineage>
        <taxon>Eukaryota</taxon>
        <taxon>Fungi</taxon>
        <taxon>Dikarya</taxon>
        <taxon>Ascomycota</taxon>
        <taxon>Pezizomycotina</taxon>
        <taxon>Dothideomycetes</taxon>
        <taxon>Dothideomycetes incertae sedis</taxon>
        <taxon>Botryosphaeriales</taxon>
        <taxon>Aplosporellaceae</taxon>
        <taxon>Aplosporella</taxon>
    </lineage>
</organism>
<feature type="domain" description="DUF7730" evidence="2">
    <location>
        <begin position="42"/>
        <end position="119"/>
    </location>
</feature>
<dbReference type="EMBL" id="ML995498">
    <property type="protein sequence ID" value="KAF2138015.1"/>
    <property type="molecule type" value="Genomic_DNA"/>
</dbReference>
<dbReference type="PANTHER" id="PTHR42085:SF1">
    <property type="entry name" value="F-BOX DOMAIN-CONTAINING PROTEIN"/>
    <property type="match status" value="1"/>
</dbReference>
<reference evidence="3" key="1">
    <citation type="journal article" date="2020" name="Stud. Mycol.">
        <title>101 Dothideomycetes genomes: a test case for predicting lifestyles and emergence of pathogens.</title>
        <authorList>
            <person name="Haridas S."/>
            <person name="Albert R."/>
            <person name="Binder M."/>
            <person name="Bloem J."/>
            <person name="Labutti K."/>
            <person name="Salamov A."/>
            <person name="Andreopoulos B."/>
            <person name="Baker S."/>
            <person name="Barry K."/>
            <person name="Bills G."/>
            <person name="Bluhm B."/>
            <person name="Cannon C."/>
            <person name="Castanera R."/>
            <person name="Culley D."/>
            <person name="Daum C."/>
            <person name="Ezra D."/>
            <person name="Gonzalez J."/>
            <person name="Henrissat B."/>
            <person name="Kuo A."/>
            <person name="Liang C."/>
            <person name="Lipzen A."/>
            <person name="Lutzoni F."/>
            <person name="Magnuson J."/>
            <person name="Mondo S."/>
            <person name="Nolan M."/>
            <person name="Ohm R."/>
            <person name="Pangilinan J."/>
            <person name="Park H.-J."/>
            <person name="Ramirez L."/>
            <person name="Alfaro M."/>
            <person name="Sun H."/>
            <person name="Tritt A."/>
            <person name="Yoshinaga Y."/>
            <person name="Zwiers L.-H."/>
            <person name="Turgeon B."/>
            <person name="Goodwin S."/>
            <person name="Spatafora J."/>
            <person name="Crous P."/>
            <person name="Grigoriev I."/>
        </authorList>
    </citation>
    <scope>NUCLEOTIDE SEQUENCE</scope>
    <source>
        <strain evidence="3">CBS 121167</strain>
    </source>
</reference>
<feature type="compositionally biased region" description="Low complexity" evidence="1">
    <location>
        <begin position="8"/>
        <end position="19"/>
    </location>
</feature>
<dbReference type="GeneID" id="54304844"/>
<sequence>MARKSTRGAANAAKGKATAQSDPPVPKTGRRSTRSHDVVFSFLKLPVEVRIQIYEYALPEKMTCREVNKCERNSDEPCFFESSDALHPGDGCRGYTALLCTCKEIYEEAVDILYSSTRSHTNKFRAGQVLIITDDEITIRNYSMFCRRHLMYRTDVSAFFFQDALPRNQYSRYGIHRYGHELGTIRHAVL</sequence>
<dbReference type="PANTHER" id="PTHR42085">
    <property type="entry name" value="F-BOX DOMAIN-CONTAINING PROTEIN"/>
    <property type="match status" value="1"/>
</dbReference>
<accession>A0A6A6B431</accession>
<evidence type="ECO:0000256" key="1">
    <source>
        <dbReference type="SAM" id="MobiDB-lite"/>
    </source>
</evidence>
<evidence type="ECO:0000259" key="2">
    <source>
        <dbReference type="Pfam" id="PF24864"/>
    </source>
</evidence>